<keyword evidence="3" id="KW-0282">Flagellum</keyword>
<gene>
    <name evidence="3" type="ORF">AC812_15915</name>
</gene>
<dbReference type="EMBL" id="LGHJ01000024">
    <property type="protein sequence ID" value="KPL72321.1"/>
    <property type="molecule type" value="Genomic_DNA"/>
</dbReference>
<proteinExistence type="inferred from homology"/>
<comment type="similarity">
    <text evidence="1">Belongs to the polysaccharide synthase family.</text>
</comment>
<keyword evidence="4" id="KW-1185">Reference proteome</keyword>
<dbReference type="SUPFAM" id="SSF51735">
    <property type="entry name" value="NAD(P)-binding Rossmann-fold domains"/>
    <property type="match status" value="1"/>
</dbReference>
<keyword evidence="3" id="KW-0966">Cell projection</keyword>
<evidence type="ECO:0000259" key="2">
    <source>
        <dbReference type="Pfam" id="PF02719"/>
    </source>
</evidence>
<name>A0A0P6XL03_9CHLR</name>
<dbReference type="Gene3D" id="3.40.50.720">
    <property type="entry name" value="NAD(P)-binding Rossmann-like Domain"/>
    <property type="match status" value="1"/>
</dbReference>
<dbReference type="STRING" id="360411.AC812_15915"/>
<dbReference type="PANTHER" id="PTHR43318:SF2">
    <property type="entry name" value="UDP-N-ACETYLGLUCOSAMINE 4,6-DEHYDRATASE (INVERTING)"/>
    <property type="match status" value="1"/>
</dbReference>
<feature type="domain" description="Polysaccharide biosynthesis protein CapD-like" evidence="2">
    <location>
        <begin position="8"/>
        <end position="280"/>
    </location>
</feature>
<sequence length="335" mass="37713">MDWSDKVVLVTGGTGSFGKKFIRILLDEYRPLKVIVFSRDELKQHEMRQAGFDDKRLRYFIGDVRDKDRLHRAFNGVDVVVHAAALKQVPACEYNPMEAIKTNILGSSNVIDAALDTGVSRVIALSTDKAVNPVNLYGATKLAAEKLFIQSNSYAGGMTTRFACVRYGNVVGSRGSVVPVFLKQRENGVITITDKRMTRFWISLEQGVRFVLRCAEQMLGGEVFVPKIPSMKVVDLAKAVAPRAEIETIGIRPGEKLHEVLISEDEARTTVELEDMYVVQPAETLWFGREWEKRGKPLPDGFRYASNTNTDWLTIEKIREIIRPIEEAYKQGTLE</sequence>
<comment type="caution">
    <text evidence="3">The sequence shown here is derived from an EMBL/GenBank/DDBJ whole genome shotgun (WGS) entry which is preliminary data.</text>
</comment>
<evidence type="ECO:0000313" key="3">
    <source>
        <dbReference type="EMBL" id="KPL72321.1"/>
    </source>
</evidence>
<protein>
    <submittedName>
        <fullName evidence="3">Flagellin modification protein FlmA</fullName>
    </submittedName>
</protein>
<dbReference type="PANTHER" id="PTHR43318">
    <property type="entry name" value="UDP-N-ACETYLGLUCOSAMINE 4,6-DEHYDRATASE"/>
    <property type="match status" value="1"/>
</dbReference>
<reference evidence="3 4" key="1">
    <citation type="submission" date="2015-07" db="EMBL/GenBank/DDBJ databases">
        <title>Draft genome of Bellilinea caldifistulae DSM 17877.</title>
        <authorList>
            <person name="Hemp J."/>
            <person name="Ward L.M."/>
            <person name="Pace L.A."/>
            <person name="Fischer W.W."/>
        </authorList>
    </citation>
    <scope>NUCLEOTIDE SEQUENCE [LARGE SCALE GENOMIC DNA]</scope>
    <source>
        <strain evidence="3 4">GOMI-1</strain>
    </source>
</reference>
<dbReference type="CDD" id="cd05237">
    <property type="entry name" value="UDP_invert_4-6DH_SDR_e"/>
    <property type="match status" value="1"/>
</dbReference>
<dbReference type="InterPro" id="IPR051203">
    <property type="entry name" value="Polysaccharide_Synthase-Rel"/>
</dbReference>
<dbReference type="Pfam" id="PF02719">
    <property type="entry name" value="Polysacc_synt_2"/>
    <property type="match status" value="1"/>
</dbReference>
<dbReference type="Proteomes" id="UP000050514">
    <property type="component" value="Unassembled WGS sequence"/>
</dbReference>
<dbReference type="OrthoDB" id="9803111at2"/>
<evidence type="ECO:0000256" key="1">
    <source>
        <dbReference type="ARBA" id="ARBA00007430"/>
    </source>
</evidence>
<dbReference type="InterPro" id="IPR020025">
    <property type="entry name" value="PseB"/>
</dbReference>
<dbReference type="InterPro" id="IPR036291">
    <property type="entry name" value="NAD(P)-bd_dom_sf"/>
</dbReference>
<dbReference type="PATRIC" id="fig|360411.5.peg.1056"/>
<evidence type="ECO:0000313" key="4">
    <source>
        <dbReference type="Proteomes" id="UP000050514"/>
    </source>
</evidence>
<organism evidence="3 4">
    <name type="scientific">Bellilinea caldifistulae</name>
    <dbReference type="NCBI Taxonomy" id="360411"/>
    <lineage>
        <taxon>Bacteria</taxon>
        <taxon>Bacillati</taxon>
        <taxon>Chloroflexota</taxon>
        <taxon>Anaerolineae</taxon>
        <taxon>Anaerolineales</taxon>
        <taxon>Anaerolineaceae</taxon>
        <taxon>Bellilinea</taxon>
    </lineage>
</organism>
<accession>A0A0P6XL03</accession>
<dbReference type="InterPro" id="IPR003869">
    <property type="entry name" value="Polysac_CapD-like"/>
</dbReference>
<dbReference type="AlphaFoldDB" id="A0A0P6XL03"/>
<dbReference type="RefSeq" id="WP_061913431.1">
    <property type="nucleotide sequence ID" value="NZ_DF967971.1"/>
</dbReference>
<dbReference type="NCBIfam" id="TIGR03589">
    <property type="entry name" value="PseB"/>
    <property type="match status" value="1"/>
</dbReference>
<keyword evidence="3" id="KW-0969">Cilium</keyword>